<name>A0A1W6KEI3_9GAMM</name>
<keyword evidence="12 20" id="KW-0378">Hydrolase</keyword>
<comment type="similarity">
    <text evidence="3 20">Belongs to the phospholipase A1 family.</text>
</comment>
<dbReference type="Proteomes" id="UP000199211">
    <property type="component" value="Unassembled WGS sequence"/>
</dbReference>
<feature type="active site" description="Proton acceptor" evidence="18">
    <location>
        <position position="257"/>
    </location>
</feature>
<reference evidence="22 24" key="2">
    <citation type="submission" date="2017-04" db="EMBL/GenBank/DDBJ databases">
        <title>Genome Sequence of Marinobacter salarius strain SMR5 Isolated from a culture of the Diatom Skeletonema marinoi.</title>
        <authorList>
            <person name="Topel M."/>
            <person name="Pinder M.I.M."/>
            <person name="Johansson O.N."/>
            <person name="Kourtchenko O."/>
            <person name="Godhe A."/>
            <person name="Clarke A.K."/>
        </authorList>
    </citation>
    <scope>NUCLEOTIDE SEQUENCE [LARGE SCALE GENOMIC DNA]</scope>
    <source>
        <strain evidence="22 24">SMR5</strain>
    </source>
</reference>
<evidence type="ECO:0000256" key="17">
    <source>
        <dbReference type="ARBA" id="ARBA00023237"/>
    </source>
</evidence>
<dbReference type="EMBL" id="CP020931">
    <property type="protein sequence ID" value="ARM85729.1"/>
    <property type="molecule type" value="Genomic_DNA"/>
</dbReference>
<comment type="catalytic activity">
    <reaction evidence="1 20">
        <text>a 1,2-diacyl-sn-glycero-3-phosphocholine + H2O = a 2-acyl-sn-glycero-3-phosphocholine + a fatty acid + H(+)</text>
        <dbReference type="Rhea" id="RHEA:18689"/>
        <dbReference type="ChEBI" id="CHEBI:15377"/>
        <dbReference type="ChEBI" id="CHEBI:15378"/>
        <dbReference type="ChEBI" id="CHEBI:28868"/>
        <dbReference type="ChEBI" id="CHEBI:57643"/>
        <dbReference type="ChEBI" id="CHEBI:57875"/>
        <dbReference type="EC" id="3.1.1.32"/>
    </reaction>
</comment>
<evidence type="ECO:0000256" key="11">
    <source>
        <dbReference type="ARBA" id="ARBA00022729"/>
    </source>
</evidence>
<evidence type="ECO:0000256" key="19">
    <source>
        <dbReference type="PIRSR" id="PIRSR603187-2"/>
    </source>
</evidence>
<evidence type="ECO:0000256" key="8">
    <source>
        <dbReference type="ARBA" id="ARBA00022452"/>
    </source>
</evidence>
<evidence type="ECO:0000256" key="12">
    <source>
        <dbReference type="ARBA" id="ARBA00022801"/>
    </source>
</evidence>
<dbReference type="RefSeq" id="WP_036202968.1">
    <property type="nucleotide sequence ID" value="NZ_CP020931.1"/>
</dbReference>
<evidence type="ECO:0000256" key="3">
    <source>
        <dbReference type="ARBA" id="ARBA00010525"/>
    </source>
</evidence>
<dbReference type="Proteomes" id="UP000193100">
    <property type="component" value="Chromosome"/>
</dbReference>
<dbReference type="InterPro" id="IPR036541">
    <property type="entry name" value="PLipase_A1_sf"/>
</dbReference>
<evidence type="ECO:0000313" key="22">
    <source>
        <dbReference type="EMBL" id="ARM85729.1"/>
    </source>
</evidence>
<keyword evidence="14 20" id="KW-0442">Lipid degradation</keyword>
<evidence type="ECO:0000256" key="10">
    <source>
        <dbReference type="ARBA" id="ARBA00022723"/>
    </source>
</evidence>
<dbReference type="InterPro" id="IPR003187">
    <property type="entry name" value="PLipase_A1"/>
</dbReference>
<dbReference type="PANTHER" id="PTHR40457:SF1">
    <property type="entry name" value="PHOSPHOLIPASE A1"/>
    <property type="match status" value="1"/>
</dbReference>
<keyword evidence="17 20" id="KW-0998">Cell outer membrane</keyword>
<proteinExistence type="inferred from homology"/>
<feature type="binding site" description="in dimeric form" evidence="19">
    <location>
        <position position="221"/>
    </location>
    <ligand>
        <name>Ca(2+)</name>
        <dbReference type="ChEBI" id="CHEBI:29108"/>
        <label>1</label>
    </ligand>
</feature>
<keyword evidence="9" id="KW-0812">Transmembrane</keyword>
<feature type="binding site" description="in dimeric form" evidence="19">
    <location>
        <position position="302"/>
    </location>
    <ligand>
        <name>Ca(2+)</name>
        <dbReference type="ChEBI" id="CHEBI:29108"/>
        <label>1</label>
    </ligand>
</feature>
<evidence type="ECO:0000313" key="25">
    <source>
        <dbReference type="Proteomes" id="UP000199211"/>
    </source>
</evidence>
<sequence length="389" mass="44235">MPIVRRPELLRFTGLLLSLNLFLPGTATAQDEPPGNRNFEGVKPEDCALIKDGVQRLACYDAINDPASARNGASDESLDAIDKSTEALQYEEAANAENGDATLGPAEESTTGEDGEDTGVMSAILNRYVAAEKAIFSFSGSFVGHRPMYILPFSYMKNANREPTNPRLGATDYDYGIDNQEAKYQISFKVPLLTGWLDDRTTLWFGYTQKSFWQVYNTDDSAPFRETNYEPEVFVRYETNYDLGPGRLNGVTLGFNHESNGQSEPRSRSWNRIVGSAAYSYDRWLFILQPWYRLPEDDSEDDNEDIERYLGYANYMAIYKWSEDRTLSMKLMNNLRSDNKTSIELGYSFPMGDTIKGYVHYYNGYGESLIDYNERIQRIGIGIMLNDWL</sequence>
<comment type="subunit">
    <text evidence="4 20">Homodimer; dimerization is reversible, and the dimeric form is the active one.</text>
</comment>
<dbReference type="PRINTS" id="PR01486">
    <property type="entry name" value="PHPHLIPASEA1"/>
</dbReference>
<evidence type="ECO:0000256" key="13">
    <source>
        <dbReference type="ARBA" id="ARBA00022837"/>
    </source>
</evidence>
<keyword evidence="10 19" id="KW-0479">Metal-binding</keyword>
<feature type="region of interest" description="Disordered" evidence="21">
    <location>
        <begin position="94"/>
        <end position="118"/>
    </location>
</feature>
<keyword evidence="11 20" id="KW-0732">Signal</keyword>
<comment type="cofactor">
    <cofactor evidence="20">
        <name>Ca(2+)</name>
        <dbReference type="ChEBI" id="CHEBI:29108"/>
    </cofactor>
    <text evidence="20">Binds 1 Ca(2+) ion per monomer. In the dimeric form the Ca(2+) is bound by different amino acids with binding of each Ca(2+) shared with ligands coming from each monomer. The Ca(2+) ion may have a role in catalysis.</text>
</comment>
<comment type="function">
    <text evidence="20">Hydrolysis of phosphatidylcholine with phospholipase A2 (EC 3.1.1.4) and phospholipase A1 (EC 3.1.1.32) activities.</text>
</comment>
<organism evidence="22 24">
    <name type="scientific">Marinobacter salarius</name>
    <dbReference type="NCBI Taxonomy" id="1420917"/>
    <lineage>
        <taxon>Bacteria</taxon>
        <taxon>Pseudomonadati</taxon>
        <taxon>Pseudomonadota</taxon>
        <taxon>Gammaproteobacteria</taxon>
        <taxon>Pseudomonadales</taxon>
        <taxon>Marinobacteraceae</taxon>
        <taxon>Marinobacter</taxon>
    </lineage>
</organism>
<feature type="chain" id="PRO_5031676497" description="Phospholipase A1" evidence="20">
    <location>
        <begin position="30"/>
        <end position="389"/>
    </location>
</feature>
<keyword evidence="16" id="KW-0472">Membrane</keyword>
<dbReference type="EMBL" id="FOTV01000006">
    <property type="protein sequence ID" value="SFL65378.1"/>
    <property type="molecule type" value="Genomic_DNA"/>
</dbReference>
<evidence type="ECO:0000256" key="7">
    <source>
        <dbReference type="ARBA" id="ARBA00021726"/>
    </source>
</evidence>
<dbReference type="GO" id="GO:0008970">
    <property type="term" value="F:phospholipase A1 activity"/>
    <property type="evidence" value="ECO:0007669"/>
    <property type="project" value="UniProtKB-EC"/>
</dbReference>
<feature type="signal peptide" evidence="20">
    <location>
        <begin position="1"/>
        <end position="29"/>
    </location>
</feature>
<dbReference type="EC" id="3.1.1.32" evidence="5 20"/>
<evidence type="ECO:0000256" key="6">
    <source>
        <dbReference type="ARBA" id="ARBA00013278"/>
    </source>
</evidence>
<evidence type="ECO:0000256" key="20">
    <source>
        <dbReference type="RuleBase" id="RU366027"/>
    </source>
</evidence>
<feature type="binding site" description="in dimeric form" evidence="19">
    <location>
        <position position="267"/>
    </location>
    <ligand>
        <name>Ca(2+)</name>
        <dbReference type="ChEBI" id="CHEBI:29108"/>
        <label>1</label>
    </ligand>
</feature>
<evidence type="ECO:0000313" key="24">
    <source>
        <dbReference type="Proteomes" id="UP000193100"/>
    </source>
</evidence>
<dbReference type="PANTHER" id="PTHR40457">
    <property type="entry name" value="PHOSPHOLIPASE A1"/>
    <property type="match status" value="1"/>
</dbReference>
<keyword evidence="13 19" id="KW-0106">Calcium</keyword>
<evidence type="ECO:0000256" key="9">
    <source>
        <dbReference type="ARBA" id="ARBA00022692"/>
    </source>
</evidence>
<keyword evidence="8" id="KW-1134">Transmembrane beta strand</keyword>
<evidence type="ECO:0000256" key="21">
    <source>
        <dbReference type="SAM" id="MobiDB-lite"/>
    </source>
</evidence>
<evidence type="ECO:0000256" key="2">
    <source>
        <dbReference type="ARBA" id="ARBA00001604"/>
    </source>
</evidence>
<dbReference type="AlphaFoldDB" id="A0A1W6KEI3"/>
<comment type="subcellular location">
    <subcellularLocation>
        <location evidence="20">Cell outer membrane</location>
        <topology evidence="20">Multi-pass membrane protein</topology>
    </subcellularLocation>
    <text evidence="20">One of the very few enzymes located there.</text>
</comment>
<dbReference type="Pfam" id="PF02253">
    <property type="entry name" value="PLA1"/>
    <property type="match status" value="1"/>
</dbReference>
<keyword evidence="25" id="KW-1185">Reference proteome</keyword>
<evidence type="ECO:0000256" key="1">
    <source>
        <dbReference type="ARBA" id="ARBA00000111"/>
    </source>
</evidence>
<evidence type="ECO:0000256" key="18">
    <source>
        <dbReference type="PIRSR" id="PIRSR603187-1"/>
    </source>
</evidence>
<accession>A0A1W6KEI3</accession>
<dbReference type="SUPFAM" id="SSF56931">
    <property type="entry name" value="Outer membrane phospholipase A (OMPLA)"/>
    <property type="match status" value="1"/>
</dbReference>
<dbReference type="GO" id="GO:0046872">
    <property type="term" value="F:metal ion binding"/>
    <property type="evidence" value="ECO:0007669"/>
    <property type="project" value="UniProtKB-KW"/>
</dbReference>
<dbReference type="Gene3D" id="2.40.230.10">
    <property type="entry name" value="Phospholipase A1"/>
    <property type="match status" value="1"/>
</dbReference>
<evidence type="ECO:0000313" key="23">
    <source>
        <dbReference type="EMBL" id="SFL65378.1"/>
    </source>
</evidence>
<gene>
    <name evidence="22" type="ORF">MARSALSMR5_03708</name>
    <name evidence="23" type="ORF">SAMN04487868_10632</name>
</gene>
<dbReference type="GO" id="GO:0004623">
    <property type="term" value="F:phospholipase A2 activity"/>
    <property type="evidence" value="ECO:0007669"/>
    <property type="project" value="UniProtKB-EC"/>
</dbReference>
<dbReference type="GO" id="GO:0016042">
    <property type="term" value="P:lipid catabolic process"/>
    <property type="evidence" value="ECO:0007669"/>
    <property type="project" value="UniProtKB-KW"/>
</dbReference>
<dbReference type="GO" id="GO:0009279">
    <property type="term" value="C:cell outer membrane"/>
    <property type="evidence" value="ECO:0007669"/>
    <property type="project" value="UniProtKB-SubCell"/>
</dbReference>
<evidence type="ECO:0000256" key="16">
    <source>
        <dbReference type="ARBA" id="ARBA00023136"/>
    </source>
</evidence>
<evidence type="ECO:0000256" key="14">
    <source>
        <dbReference type="ARBA" id="ARBA00022963"/>
    </source>
</evidence>
<reference evidence="23 25" key="1">
    <citation type="submission" date="2016-10" db="EMBL/GenBank/DDBJ databases">
        <authorList>
            <person name="Varghese N."/>
            <person name="Submissions S."/>
        </authorList>
    </citation>
    <scope>NUCLEOTIDE SEQUENCE [LARGE SCALE GENOMIC DNA]</scope>
    <source>
        <strain evidence="23 25">DSM 26291</strain>
    </source>
</reference>
<keyword evidence="15 20" id="KW-0443">Lipid metabolism</keyword>
<protein>
    <recommendedName>
        <fullName evidence="7 20">Phospholipase A1</fullName>
        <ecNumber evidence="5 20">3.1.1.32</ecNumber>
        <ecNumber evidence="6 20">3.1.1.4</ecNumber>
    </recommendedName>
    <alternativeName>
        <fullName evidence="20">Phosphatidylcholine 1-acylhydrolase</fullName>
    </alternativeName>
</protein>
<evidence type="ECO:0000256" key="4">
    <source>
        <dbReference type="ARBA" id="ARBA00011702"/>
    </source>
</evidence>
<dbReference type="EC" id="3.1.1.4" evidence="6 20"/>
<evidence type="ECO:0000256" key="5">
    <source>
        <dbReference type="ARBA" id="ARBA00013179"/>
    </source>
</evidence>
<evidence type="ECO:0000256" key="15">
    <source>
        <dbReference type="ARBA" id="ARBA00023098"/>
    </source>
</evidence>
<comment type="catalytic activity">
    <reaction evidence="2 20">
        <text>a 1,2-diacyl-sn-glycero-3-phosphocholine + H2O = a 1-acyl-sn-glycero-3-phosphocholine + a fatty acid + H(+)</text>
        <dbReference type="Rhea" id="RHEA:15801"/>
        <dbReference type="ChEBI" id="CHEBI:15377"/>
        <dbReference type="ChEBI" id="CHEBI:15378"/>
        <dbReference type="ChEBI" id="CHEBI:28868"/>
        <dbReference type="ChEBI" id="CHEBI:57643"/>
        <dbReference type="ChEBI" id="CHEBI:58168"/>
        <dbReference type="EC" id="3.1.1.4"/>
    </reaction>
</comment>
<accession>A0A1I4JFL3</accession>
<feature type="active site" description="Nucleophile" evidence="18">
    <location>
        <position position="259"/>
    </location>
</feature>
<dbReference type="GeneID" id="77257628"/>